<protein>
    <submittedName>
        <fullName evidence="8">CUB and sushi domain-containing protein 1-like</fullName>
    </submittedName>
</protein>
<feature type="domain" description="CUB" evidence="6">
    <location>
        <begin position="37"/>
        <end position="142"/>
    </location>
</feature>
<evidence type="ECO:0000313" key="8">
    <source>
        <dbReference type="RefSeq" id="XP_006811608.1"/>
    </source>
</evidence>
<dbReference type="SMART" id="SM00042">
    <property type="entry name" value="CUB"/>
    <property type="match status" value="2"/>
</dbReference>
<proteinExistence type="predicted"/>
<feature type="domain" description="CUB" evidence="6">
    <location>
        <begin position="162"/>
        <end position="272"/>
    </location>
</feature>
<dbReference type="PANTHER" id="PTHR24251">
    <property type="entry name" value="OVOCHYMASE-RELATED"/>
    <property type="match status" value="1"/>
</dbReference>
<evidence type="ECO:0000259" key="6">
    <source>
        <dbReference type="PROSITE" id="PS01180"/>
    </source>
</evidence>
<feature type="chain" id="PRO_5046217078" evidence="5">
    <location>
        <begin position="23"/>
        <end position="339"/>
    </location>
</feature>
<dbReference type="PROSITE" id="PS01180">
    <property type="entry name" value="CUB"/>
    <property type="match status" value="2"/>
</dbReference>
<dbReference type="Gene3D" id="2.60.120.290">
    <property type="entry name" value="Spermadhesin, CUB domain"/>
    <property type="match status" value="2"/>
</dbReference>
<keyword evidence="1" id="KW-0677">Repeat</keyword>
<feature type="transmembrane region" description="Helical" evidence="4">
    <location>
        <begin position="300"/>
        <end position="323"/>
    </location>
</feature>
<dbReference type="CDD" id="cd00041">
    <property type="entry name" value="CUB"/>
    <property type="match status" value="2"/>
</dbReference>
<keyword evidence="4" id="KW-1133">Transmembrane helix</keyword>
<dbReference type="InterPro" id="IPR035914">
    <property type="entry name" value="Sperma_CUB_dom_sf"/>
</dbReference>
<reference evidence="8" key="1">
    <citation type="submission" date="2025-08" db="UniProtKB">
        <authorList>
            <consortium name="RefSeq"/>
        </authorList>
    </citation>
    <scope>IDENTIFICATION</scope>
    <source>
        <tissue evidence="8">Testes</tissue>
    </source>
</reference>
<dbReference type="GeneID" id="102804723"/>
<keyword evidence="4" id="KW-0472">Membrane</keyword>
<keyword evidence="5" id="KW-0732">Signal</keyword>
<accession>A0ABM0LV17</accession>
<keyword evidence="2 3" id="KW-1015">Disulfide bond</keyword>
<evidence type="ECO:0000256" key="2">
    <source>
        <dbReference type="ARBA" id="ARBA00023157"/>
    </source>
</evidence>
<feature type="signal peptide" evidence="5">
    <location>
        <begin position="1"/>
        <end position="22"/>
    </location>
</feature>
<keyword evidence="7" id="KW-1185">Reference proteome</keyword>
<keyword evidence="4" id="KW-0812">Transmembrane</keyword>
<dbReference type="InterPro" id="IPR000859">
    <property type="entry name" value="CUB_dom"/>
</dbReference>
<name>A0ABM0LV17_SACKO</name>
<dbReference type="Proteomes" id="UP000694865">
    <property type="component" value="Unplaced"/>
</dbReference>
<dbReference type="Pfam" id="PF00431">
    <property type="entry name" value="CUB"/>
    <property type="match status" value="2"/>
</dbReference>
<dbReference type="PANTHER" id="PTHR24251:SF30">
    <property type="entry name" value="MEMBRANE FRIZZLED-RELATED PROTEIN"/>
    <property type="match status" value="1"/>
</dbReference>
<gene>
    <name evidence="8" type="primary">LOC102804723</name>
</gene>
<evidence type="ECO:0000256" key="5">
    <source>
        <dbReference type="SAM" id="SignalP"/>
    </source>
</evidence>
<dbReference type="SUPFAM" id="SSF49854">
    <property type="entry name" value="Spermadhesin, CUB domain"/>
    <property type="match status" value="2"/>
</dbReference>
<evidence type="ECO:0000256" key="1">
    <source>
        <dbReference type="ARBA" id="ARBA00022737"/>
    </source>
</evidence>
<evidence type="ECO:0000313" key="7">
    <source>
        <dbReference type="Proteomes" id="UP000694865"/>
    </source>
</evidence>
<dbReference type="RefSeq" id="XP_006811608.1">
    <property type="nucleotide sequence ID" value="XM_006811545.1"/>
</dbReference>
<evidence type="ECO:0000256" key="3">
    <source>
        <dbReference type="PROSITE-ProRule" id="PRU00059"/>
    </source>
</evidence>
<feature type="disulfide bond" evidence="3">
    <location>
        <begin position="162"/>
        <end position="189"/>
    </location>
</feature>
<sequence>MTDGRFVQLFTLCVMSLVTCHAESQQLGKERRETVECGGNFYGEYGIIKSPNYPGNYANDLECNYSISVSHEKKLQLEFSDFATESDYDMVSVYDEYDILLGTYSDTYIPGLMSSSGPSMTVSFTTDSSVVNRGFIARYWATEMLLSTPATLSPPLPLTQYCDTMVHTADIGVITSPNYPDDYPNDQDCYYRITIRDYDKVIELRADEFSTEESSDYLYIYDGSSTSASPIASYSGYAQGFLVSSSGKSMTLHFHSDGSMTRKGFRIRYTAMYRDDVWDSSYNYADSDTGDNNHSPGTSMAGFIIACCVGVIVITIGIIAGCVTYRKQTRPPHGCTTSI</sequence>
<evidence type="ECO:0000256" key="4">
    <source>
        <dbReference type="SAM" id="Phobius"/>
    </source>
</evidence>
<comment type="caution">
    <text evidence="3">Lacks conserved residue(s) required for the propagation of feature annotation.</text>
</comment>
<organism evidence="7 8">
    <name type="scientific">Saccoglossus kowalevskii</name>
    <name type="common">Acorn worm</name>
    <dbReference type="NCBI Taxonomy" id="10224"/>
    <lineage>
        <taxon>Eukaryota</taxon>
        <taxon>Metazoa</taxon>
        <taxon>Hemichordata</taxon>
        <taxon>Enteropneusta</taxon>
        <taxon>Harrimaniidae</taxon>
        <taxon>Saccoglossus</taxon>
    </lineage>
</organism>